<dbReference type="Proteomes" id="UP000050792">
    <property type="component" value="Unassembled WGS sequence"/>
</dbReference>
<dbReference type="WBParaSite" id="SRDH1_2970.1">
    <property type="protein sequence ID" value="SRDH1_2970.1"/>
    <property type="gene ID" value="SRDH1_2970"/>
</dbReference>
<name>A0AA85EYF5_9TREM</name>
<feature type="compositionally biased region" description="Low complexity" evidence="1">
    <location>
        <begin position="770"/>
        <end position="782"/>
    </location>
</feature>
<reference evidence="2" key="1">
    <citation type="submission" date="2022-06" db="EMBL/GenBank/DDBJ databases">
        <authorList>
            <person name="Berger JAMES D."/>
            <person name="Berger JAMES D."/>
        </authorList>
    </citation>
    <scope>NUCLEOTIDE SEQUENCE [LARGE SCALE GENOMIC DNA]</scope>
</reference>
<protein>
    <submittedName>
        <fullName evidence="3">Uncharacterized protein</fullName>
    </submittedName>
</protein>
<evidence type="ECO:0000313" key="2">
    <source>
        <dbReference type="Proteomes" id="UP000050792"/>
    </source>
</evidence>
<accession>A0AA85EYF5</accession>
<dbReference type="AlphaFoldDB" id="A0AA85EYF5"/>
<keyword evidence="2" id="KW-1185">Reference proteome</keyword>
<feature type="region of interest" description="Disordered" evidence="1">
    <location>
        <begin position="761"/>
        <end position="782"/>
    </location>
</feature>
<organism evidence="2 3">
    <name type="scientific">Schistosoma rodhaini</name>
    <dbReference type="NCBI Taxonomy" id="6188"/>
    <lineage>
        <taxon>Eukaryota</taxon>
        <taxon>Metazoa</taxon>
        <taxon>Spiralia</taxon>
        <taxon>Lophotrochozoa</taxon>
        <taxon>Platyhelminthes</taxon>
        <taxon>Trematoda</taxon>
        <taxon>Digenea</taxon>
        <taxon>Strigeidida</taxon>
        <taxon>Schistosomatoidea</taxon>
        <taxon>Schistosomatidae</taxon>
        <taxon>Schistosoma</taxon>
    </lineage>
</organism>
<reference evidence="3" key="2">
    <citation type="submission" date="2023-11" db="UniProtKB">
        <authorList>
            <consortium name="WormBaseParasite"/>
        </authorList>
    </citation>
    <scope>IDENTIFICATION</scope>
</reference>
<evidence type="ECO:0000256" key="1">
    <source>
        <dbReference type="SAM" id="MobiDB-lite"/>
    </source>
</evidence>
<proteinExistence type="predicted"/>
<evidence type="ECO:0000313" key="3">
    <source>
        <dbReference type="WBParaSite" id="SRDH1_2970.1"/>
    </source>
</evidence>
<sequence>MCDNNNGDMKNLTSNALMLKKSKQCPILSVPSLMSPVQIDENKNLSGIFVPLHSWSDRIYTYSHHPVSIFAWQTGLELHPIAKCLLLQPSSSGFVINNNKDNNINKFTLIPSSQSVRIEFHVEAILDLVIQLYSDKTNAEINPKLEEMEGVDFVADINKNDNNTVLKSITHRLLDRTSSVEDCWDEMDAEVRRRLTDLTGNSVEQSLIEYFLASVEYDLTEPLTTNFTELSKSSSMRYLQPLTARLDQLPVCYFNEKTVTSTTVTREFSQQQSNNLNGNNENLTAYVIRTPSSIRNCANESNSCLIPGPINYLWNCLTKNIINESITCDNNDLSQLISIILENCDFNVNTSSLSLSSSSDDNIIDANSSMHIVSTPLKQCNCSDNSNNNYTKEKVISDDLKSIRLNYTNGTELVDWVIVTTPIDRIRLHFVPKSLVSNDMLNRSVQYSKQTYLSIYLPLHLRSILIDEHYLLKNEPYALDVNRSVDKNIGQYSTNARLITITLVYSSSWWRQYTTEGFVSSDPSHTVSSHGDNFSELFSFLPDSRENRGFCHVFRDLRPDINSPGILQTQLFAASADHWWDKTDVLLQTAVDRYLKTHFMISSSTEESQFSDRFNLLSSYIARLQTPNLNSSKNCICIVNNEENDYREQWFHVKRSAWMELVKRTGLLIVNLIQNENYIDYGSRKENCLHINNHINGLTTSEMIYTSNPLHYSGMDAVTSSIQAGLELANLTLRLLPHRNQFHSKFSSLVSTNETVISVDDQSNDTCDPNSNESFNSSHSHQSLDNAKLVQSSWERVQNLNCQFPETYFNNKTECLSARTRRLLKRRHSESDQNLVCLE</sequence>